<dbReference type="SUPFAM" id="SSF49464">
    <property type="entry name" value="Carboxypeptidase regulatory domain-like"/>
    <property type="match status" value="1"/>
</dbReference>
<evidence type="ECO:0000313" key="1">
    <source>
        <dbReference type="EMBL" id="KJF44582.1"/>
    </source>
</evidence>
<accession>A0A0D8JCC9</accession>
<organism evidence="1 2">
    <name type="scientific">Draconibacterium sediminis</name>
    <dbReference type="NCBI Taxonomy" id="1544798"/>
    <lineage>
        <taxon>Bacteria</taxon>
        <taxon>Pseudomonadati</taxon>
        <taxon>Bacteroidota</taxon>
        <taxon>Bacteroidia</taxon>
        <taxon>Marinilabiliales</taxon>
        <taxon>Prolixibacteraceae</taxon>
        <taxon>Draconibacterium</taxon>
    </lineage>
</organism>
<gene>
    <name evidence="1" type="ORF">LH29_03680</name>
</gene>
<comment type="caution">
    <text evidence="1">The sequence shown here is derived from an EMBL/GenBank/DDBJ whole genome shotgun (WGS) entry which is preliminary data.</text>
</comment>
<dbReference type="InterPro" id="IPR008969">
    <property type="entry name" value="CarboxyPept-like_regulatory"/>
</dbReference>
<dbReference type="Proteomes" id="UP000032544">
    <property type="component" value="Unassembled WGS sequence"/>
</dbReference>
<proteinExistence type="predicted"/>
<dbReference type="EMBL" id="JRHC01000001">
    <property type="protein sequence ID" value="KJF44582.1"/>
    <property type="molecule type" value="Genomic_DNA"/>
</dbReference>
<name>A0A0D8JCC9_9BACT</name>
<reference evidence="1 2" key="1">
    <citation type="submission" date="2014-09" db="EMBL/GenBank/DDBJ databases">
        <title>Draft Genome Sequence of Draconibacterium sp. JN14CK-3.</title>
        <authorList>
            <person name="Dong C."/>
            <person name="Lai Q."/>
            <person name="Shao Z."/>
        </authorList>
    </citation>
    <scope>NUCLEOTIDE SEQUENCE [LARGE SCALE GENOMIC DNA]</scope>
    <source>
        <strain evidence="1 2">JN14CK-3</strain>
    </source>
</reference>
<sequence length="319" mass="36764">MCGNTWNKAWFGSYAPKLQGGKSNLVPTSVSVGLFRLSSDRHDLIPPSFANILISTKMRIITITILAVLLSSLNLNGQTRSIYGRVISEYLEPLPGVYIENSDNVLLGETDMHGQFRISIPQETDSLLFRFVGMEWTDIRLKKDCDTVEVVMIYDGTYNFMSFKKIDRIRKKRFDELLNIHSDALDKGLFTTKTICYEREFEPDKPKLDAVRKKLKELSKTNKSDFKDLSIGDSVKIPFGIDSSKKRVRTTYATCRNCTEEDYDYLIEGEIINKRRKKLTLEIKITEMQPYGSLEFRGKILIVGSDFKYEMKYFEVIID</sequence>
<protein>
    <submittedName>
        <fullName evidence="1">Uncharacterized protein</fullName>
    </submittedName>
</protein>
<dbReference type="AlphaFoldDB" id="A0A0D8JCC9"/>
<keyword evidence="2" id="KW-1185">Reference proteome</keyword>
<evidence type="ECO:0000313" key="2">
    <source>
        <dbReference type="Proteomes" id="UP000032544"/>
    </source>
</evidence>